<dbReference type="AlphaFoldDB" id="U1N3G7"/>
<gene>
    <name evidence="3" type="ORF">J07HQW1_01122</name>
</gene>
<evidence type="ECO:0000259" key="2">
    <source>
        <dbReference type="Pfam" id="PF00582"/>
    </source>
</evidence>
<comment type="similarity">
    <text evidence="1">Belongs to the universal stress protein A family.</text>
</comment>
<dbReference type="Proteomes" id="UP000030649">
    <property type="component" value="Unassembled WGS sequence"/>
</dbReference>
<dbReference type="Gene3D" id="3.40.50.620">
    <property type="entry name" value="HUPs"/>
    <property type="match status" value="1"/>
</dbReference>
<dbReference type="HOGENOM" id="CLU_049301_11_1_2"/>
<dbReference type="SUPFAM" id="SSF52402">
    <property type="entry name" value="Adenine nucleotide alpha hydrolases-like"/>
    <property type="match status" value="1"/>
</dbReference>
<dbReference type="CDD" id="cd00293">
    <property type="entry name" value="USP-like"/>
    <property type="match status" value="1"/>
</dbReference>
<dbReference type="PRINTS" id="PR01438">
    <property type="entry name" value="UNVRSLSTRESS"/>
</dbReference>
<name>U1N3G7_9EURY</name>
<evidence type="ECO:0000313" key="3">
    <source>
        <dbReference type="EMBL" id="ERG91090.1"/>
    </source>
</evidence>
<dbReference type="InterPro" id="IPR014729">
    <property type="entry name" value="Rossmann-like_a/b/a_fold"/>
</dbReference>
<reference evidence="3 4" key="1">
    <citation type="journal article" date="2013" name="PLoS ONE">
        <title>Assembly-driven community genomics of a hypersaline microbial ecosystem.</title>
        <authorList>
            <person name="Podell S."/>
            <person name="Ugalde J.A."/>
            <person name="Narasingarao P."/>
            <person name="Banfield J.F."/>
            <person name="Heidelberg K.B."/>
            <person name="Allen E.E."/>
        </authorList>
    </citation>
    <scope>NUCLEOTIDE SEQUENCE [LARGE SCALE GENOMIC DNA]</scope>
    <source>
        <strain evidence="4">J07HQW1</strain>
    </source>
</reference>
<dbReference type="PANTHER" id="PTHR46268">
    <property type="entry name" value="STRESS RESPONSE PROTEIN NHAX"/>
    <property type="match status" value="1"/>
</dbReference>
<organism evidence="3 4">
    <name type="scientific">Haloquadratum walsbyi J07HQW1</name>
    <dbReference type="NCBI Taxonomy" id="1238424"/>
    <lineage>
        <taxon>Archaea</taxon>
        <taxon>Methanobacteriati</taxon>
        <taxon>Methanobacteriota</taxon>
        <taxon>Stenosarchaea group</taxon>
        <taxon>Halobacteria</taxon>
        <taxon>Halobacteriales</taxon>
        <taxon>Haloferacaceae</taxon>
        <taxon>Haloquadratum</taxon>
    </lineage>
</organism>
<sequence length="157" mass="17127">MRHIGMIESKMYDNILIPYDGSDEARKGAVNGIELAAAVDAQVHALYVIDLPGVPRALSIRDNEEEVRREYEEYAEKVLDEACEMAASHDVECQEVTRTGSPSEEIINYAEMADVDVIAIGSAYRGKVGALIGGTAEKVVRSSTTPVITHRMDADSI</sequence>
<evidence type="ECO:0000313" key="4">
    <source>
        <dbReference type="Proteomes" id="UP000030649"/>
    </source>
</evidence>
<feature type="domain" description="UspA" evidence="2">
    <location>
        <begin position="11"/>
        <end position="148"/>
    </location>
</feature>
<dbReference type="EMBL" id="KE356560">
    <property type="protein sequence ID" value="ERG91090.1"/>
    <property type="molecule type" value="Genomic_DNA"/>
</dbReference>
<dbReference type="Pfam" id="PF00582">
    <property type="entry name" value="Usp"/>
    <property type="match status" value="1"/>
</dbReference>
<proteinExistence type="inferred from homology"/>
<evidence type="ECO:0000256" key="1">
    <source>
        <dbReference type="ARBA" id="ARBA00008791"/>
    </source>
</evidence>
<dbReference type="PANTHER" id="PTHR46268:SF6">
    <property type="entry name" value="UNIVERSAL STRESS PROTEIN UP12"/>
    <property type="match status" value="1"/>
</dbReference>
<protein>
    <submittedName>
        <fullName evidence="3">Universal stress protein UspA related nucleotide-binding protein</fullName>
    </submittedName>
</protein>
<dbReference type="InterPro" id="IPR006015">
    <property type="entry name" value="Universal_stress_UspA"/>
</dbReference>
<dbReference type="InterPro" id="IPR006016">
    <property type="entry name" value="UspA"/>
</dbReference>
<accession>U1N3G7</accession>